<dbReference type="InParanoid" id="G4ZLL9"/>
<dbReference type="RefSeq" id="XP_009528343.1">
    <property type="nucleotide sequence ID" value="XM_009530048.1"/>
</dbReference>
<keyword evidence="2" id="KW-1185">Reference proteome</keyword>
<gene>
    <name evidence="1" type="ORF">PHYSODRAFT_263815</name>
</gene>
<sequence length="108" mass="12305">MVAPLLAVELLFRSKGGFSNLPHVISSVSLFLDSSVELSHSEACKLASIKLLDRIWGSSAVFANFDTRFPVGPFTIRKFIRTDKHYRQHQFTFSMLFIVKKNNLEMAR</sequence>
<dbReference type="AlphaFoldDB" id="G4ZLL9"/>
<reference evidence="1 2" key="1">
    <citation type="journal article" date="2006" name="Science">
        <title>Phytophthora genome sequences uncover evolutionary origins and mechanisms of pathogenesis.</title>
        <authorList>
            <person name="Tyler B.M."/>
            <person name="Tripathy S."/>
            <person name="Zhang X."/>
            <person name="Dehal P."/>
            <person name="Jiang R.H."/>
            <person name="Aerts A."/>
            <person name="Arredondo F.D."/>
            <person name="Baxter L."/>
            <person name="Bensasson D."/>
            <person name="Beynon J.L."/>
            <person name="Chapman J."/>
            <person name="Damasceno C.M."/>
            <person name="Dorrance A.E."/>
            <person name="Dou D."/>
            <person name="Dickerman A.W."/>
            <person name="Dubchak I.L."/>
            <person name="Garbelotto M."/>
            <person name="Gijzen M."/>
            <person name="Gordon S.G."/>
            <person name="Govers F."/>
            <person name="Grunwald N.J."/>
            <person name="Huang W."/>
            <person name="Ivors K.L."/>
            <person name="Jones R.W."/>
            <person name="Kamoun S."/>
            <person name="Krampis K."/>
            <person name="Lamour K.H."/>
            <person name="Lee M.K."/>
            <person name="McDonald W.H."/>
            <person name="Medina M."/>
            <person name="Meijer H.J."/>
            <person name="Nordberg E.K."/>
            <person name="Maclean D.J."/>
            <person name="Ospina-Giraldo M.D."/>
            <person name="Morris P.F."/>
            <person name="Phuntumart V."/>
            <person name="Putnam N.H."/>
            <person name="Rash S."/>
            <person name="Rose J.K."/>
            <person name="Sakihama Y."/>
            <person name="Salamov A.A."/>
            <person name="Savidor A."/>
            <person name="Scheuring C.F."/>
            <person name="Smith B.M."/>
            <person name="Sobral B.W."/>
            <person name="Terry A."/>
            <person name="Torto-Alalibo T.A."/>
            <person name="Win J."/>
            <person name="Xu Z."/>
            <person name="Zhang H."/>
            <person name="Grigoriev I.V."/>
            <person name="Rokhsar D.S."/>
            <person name="Boore J.L."/>
        </authorList>
    </citation>
    <scope>NUCLEOTIDE SEQUENCE [LARGE SCALE GENOMIC DNA]</scope>
    <source>
        <strain evidence="1 2">P6497</strain>
    </source>
</reference>
<proteinExistence type="predicted"/>
<evidence type="ECO:0000313" key="1">
    <source>
        <dbReference type="EMBL" id="EGZ14594.1"/>
    </source>
</evidence>
<dbReference type="Proteomes" id="UP000002640">
    <property type="component" value="Unassembled WGS sequence"/>
</dbReference>
<dbReference type="EMBL" id="JH159155">
    <property type="protein sequence ID" value="EGZ14594.1"/>
    <property type="molecule type" value="Genomic_DNA"/>
</dbReference>
<accession>G4ZLL9</accession>
<evidence type="ECO:0000313" key="2">
    <source>
        <dbReference type="Proteomes" id="UP000002640"/>
    </source>
</evidence>
<dbReference type="KEGG" id="psoj:PHYSODRAFT_263815"/>
<organism evidence="1 2">
    <name type="scientific">Phytophthora sojae (strain P6497)</name>
    <name type="common">Soybean stem and root rot agent</name>
    <name type="synonym">Phytophthora megasperma f. sp. glycines</name>
    <dbReference type="NCBI Taxonomy" id="1094619"/>
    <lineage>
        <taxon>Eukaryota</taxon>
        <taxon>Sar</taxon>
        <taxon>Stramenopiles</taxon>
        <taxon>Oomycota</taxon>
        <taxon>Peronosporomycetes</taxon>
        <taxon>Peronosporales</taxon>
        <taxon>Peronosporaceae</taxon>
        <taxon>Phytophthora</taxon>
    </lineage>
</organism>
<name>G4ZLL9_PHYSP</name>
<dbReference type="GeneID" id="20639538"/>
<protein>
    <submittedName>
        <fullName evidence="1">Uncharacterized protein</fullName>
    </submittedName>
</protein>